<dbReference type="PANTHER" id="PTHR23308">
    <property type="entry name" value="NUCLEAR INHIBITOR OF PROTEIN PHOSPHATASE-1"/>
    <property type="match status" value="1"/>
</dbReference>
<dbReference type="Gene3D" id="6.10.250.1290">
    <property type="match status" value="1"/>
</dbReference>
<evidence type="ECO:0000256" key="3">
    <source>
        <dbReference type="ARBA" id="ARBA00022553"/>
    </source>
</evidence>
<keyword evidence="7" id="KW-0805">Transcription regulation</keyword>
<keyword evidence="2" id="KW-0678">Repressor</keyword>
<dbReference type="Pfam" id="PF00498">
    <property type="entry name" value="FHA"/>
    <property type="match status" value="1"/>
</dbReference>
<evidence type="ECO:0000256" key="8">
    <source>
        <dbReference type="ARBA" id="ARBA00023125"/>
    </source>
</evidence>
<keyword evidence="5" id="KW-0747">Spliceosome</keyword>
<dbReference type="PROSITE" id="PS50006">
    <property type="entry name" value="FHA_DOMAIN"/>
    <property type="match status" value="1"/>
</dbReference>
<evidence type="ECO:0000313" key="17">
    <source>
        <dbReference type="Proteomes" id="UP001159042"/>
    </source>
</evidence>
<evidence type="ECO:0000256" key="13">
    <source>
        <dbReference type="ARBA" id="ARBA00077703"/>
    </source>
</evidence>
<keyword evidence="3" id="KW-0597">Phosphoprotein</keyword>
<gene>
    <name evidence="16" type="ORF">NQ315_009287</name>
</gene>
<keyword evidence="8" id="KW-0238">DNA-binding</keyword>
<dbReference type="GO" id="GO:0005681">
    <property type="term" value="C:spliceosomal complex"/>
    <property type="evidence" value="ECO:0007669"/>
    <property type="project" value="UniProtKB-KW"/>
</dbReference>
<dbReference type="GO" id="GO:0016607">
    <property type="term" value="C:nuclear speck"/>
    <property type="evidence" value="ECO:0007669"/>
    <property type="project" value="UniProtKB-SubCell"/>
</dbReference>
<sequence>MANHYEVPNWAGKPPVGLHLDVLKGDKLIQKLMIDEKKCYLFGRNAQMNDFCIDHASCSRVHSAFVWHKHLNRAFLVDLGSTHGTFIGSLRLEAYKPTQLPIDSSFHFGASTRNYIIRERPQTGIRPIIDEIERTGEETEGGLLGLPETETELDNLTEFNTAHNRRISMLGITDDSEKRNTNRKRKRHCVSFNEDDEIINPEDIDPSVGRFRNLIQTTIVPTSAKRAKIAESIGIPHTDFKVPKNVHQHHTPPPDLYNDLPPESHSSSSNSVSSMSIYSALSSRLGMVLPNPAPDVDIGQNFPNPTPFVPPQVQTTDSLEPRKKKYAKEAWPGKKPVQTLLV</sequence>
<dbReference type="InterPro" id="IPR000253">
    <property type="entry name" value="FHA_dom"/>
</dbReference>
<dbReference type="FunFam" id="2.60.200.20:FF:000012">
    <property type="entry name" value="Nuclear inhibitor of protein phosphatase 1"/>
    <property type="match status" value="1"/>
</dbReference>
<dbReference type="GO" id="GO:0003677">
    <property type="term" value="F:DNA binding"/>
    <property type="evidence" value="ECO:0007669"/>
    <property type="project" value="UniProtKB-KW"/>
</dbReference>
<keyword evidence="6" id="KW-0694">RNA-binding</keyword>
<evidence type="ECO:0000259" key="15">
    <source>
        <dbReference type="PROSITE" id="PS50006"/>
    </source>
</evidence>
<evidence type="ECO:0000256" key="2">
    <source>
        <dbReference type="ARBA" id="ARBA00022491"/>
    </source>
</evidence>
<evidence type="ECO:0000313" key="16">
    <source>
        <dbReference type="EMBL" id="KAJ8925453.1"/>
    </source>
</evidence>
<accession>A0AAV8WG94</accession>
<dbReference type="GO" id="GO:0008380">
    <property type="term" value="P:RNA splicing"/>
    <property type="evidence" value="ECO:0007669"/>
    <property type="project" value="UniProtKB-KW"/>
</dbReference>
<keyword evidence="4" id="KW-0507">mRNA processing</keyword>
<evidence type="ECO:0000256" key="5">
    <source>
        <dbReference type="ARBA" id="ARBA00022728"/>
    </source>
</evidence>
<comment type="caution">
    <text evidence="16">The sequence shown here is derived from an EMBL/GenBank/DDBJ whole genome shotgun (WGS) entry which is preliminary data.</text>
</comment>
<dbReference type="AlphaFoldDB" id="A0AAV8WG94"/>
<evidence type="ECO:0000256" key="6">
    <source>
        <dbReference type="ARBA" id="ARBA00022884"/>
    </source>
</evidence>
<dbReference type="InterPro" id="IPR050923">
    <property type="entry name" value="Cell_Proc_Reg/RNA_Proc"/>
</dbReference>
<dbReference type="GO" id="GO:0006397">
    <property type="term" value="P:mRNA processing"/>
    <property type="evidence" value="ECO:0007669"/>
    <property type="project" value="UniProtKB-KW"/>
</dbReference>
<keyword evidence="9" id="KW-0804">Transcription</keyword>
<evidence type="ECO:0000256" key="10">
    <source>
        <dbReference type="ARBA" id="ARBA00023187"/>
    </source>
</evidence>
<evidence type="ECO:0000256" key="7">
    <source>
        <dbReference type="ARBA" id="ARBA00023015"/>
    </source>
</evidence>
<feature type="domain" description="FHA" evidence="15">
    <location>
        <begin position="40"/>
        <end position="92"/>
    </location>
</feature>
<dbReference type="GO" id="GO:0003723">
    <property type="term" value="F:RNA binding"/>
    <property type="evidence" value="ECO:0007669"/>
    <property type="project" value="UniProtKB-KW"/>
</dbReference>
<reference evidence="16 17" key="1">
    <citation type="journal article" date="2023" name="Insect Mol. Biol.">
        <title>Genome sequencing provides insights into the evolution of gene families encoding plant cell wall-degrading enzymes in longhorned beetles.</title>
        <authorList>
            <person name="Shin N.R."/>
            <person name="Okamura Y."/>
            <person name="Kirsch R."/>
            <person name="Pauchet Y."/>
        </authorList>
    </citation>
    <scope>NUCLEOTIDE SEQUENCE [LARGE SCALE GENOMIC DNA]</scope>
    <source>
        <strain evidence="16">EAD_L_NR</strain>
    </source>
</reference>
<keyword evidence="10" id="KW-0508">mRNA splicing</keyword>
<proteinExistence type="predicted"/>
<dbReference type="Gene3D" id="2.60.200.20">
    <property type="match status" value="1"/>
</dbReference>
<protein>
    <recommendedName>
        <fullName evidence="12">Nuclear inhibitor of protein phosphatase 1</fullName>
    </recommendedName>
    <alternativeName>
        <fullName evidence="13">Protein phosphatase 1 regulatory inhibitor subunit 8</fullName>
    </alternativeName>
</protein>
<evidence type="ECO:0000256" key="12">
    <source>
        <dbReference type="ARBA" id="ARBA00068386"/>
    </source>
</evidence>
<name>A0AAV8WG94_9CUCU</name>
<dbReference type="Proteomes" id="UP001159042">
    <property type="component" value="Unassembled WGS sequence"/>
</dbReference>
<feature type="region of interest" description="Disordered" evidence="14">
    <location>
        <begin position="240"/>
        <end position="271"/>
    </location>
</feature>
<keyword evidence="17" id="KW-1185">Reference proteome</keyword>
<evidence type="ECO:0000256" key="1">
    <source>
        <dbReference type="ARBA" id="ARBA00004324"/>
    </source>
</evidence>
<dbReference type="CDD" id="cd22674">
    <property type="entry name" value="FHA_PPP1R8"/>
    <property type="match status" value="1"/>
</dbReference>
<evidence type="ECO:0000256" key="4">
    <source>
        <dbReference type="ARBA" id="ARBA00022664"/>
    </source>
</evidence>
<evidence type="ECO:0000256" key="9">
    <source>
        <dbReference type="ARBA" id="ARBA00023163"/>
    </source>
</evidence>
<dbReference type="SMART" id="SM00240">
    <property type="entry name" value="FHA"/>
    <property type="match status" value="1"/>
</dbReference>
<organism evidence="16 17">
    <name type="scientific">Exocentrus adspersus</name>
    <dbReference type="NCBI Taxonomy" id="1586481"/>
    <lineage>
        <taxon>Eukaryota</taxon>
        <taxon>Metazoa</taxon>
        <taxon>Ecdysozoa</taxon>
        <taxon>Arthropoda</taxon>
        <taxon>Hexapoda</taxon>
        <taxon>Insecta</taxon>
        <taxon>Pterygota</taxon>
        <taxon>Neoptera</taxon>
        <taxon>Endopterygota</taxon>
        <taxon>Coleoptera</taxon>
        <taxon>Polyphaga</taxon>
        <taxon>Cucujiformia</taxon>
        <taxon>Chrysomeloidea</taxon>
        <taxon>Cerambycidae</taxon>
        <taxon>Lamiinae</taxon>
        <taxon>Acanthocinini</taxon>
        <taxon>Exocentrus</taxon>
    </lineage>
</organism>
<dbReference type="InterPro" id="IPR008984">
    <property type="entry name" value="SMAD_FHA_dom_sf"/>
</dbReference>
<evidence type="ECO:0000256" key="14">
    <source>
        <dbReference type="SAM" id="MobiDB-lite"/>
    </source>
</evidence>
<dbReference type="SUPFAM" id="SSF49879">
    <property type="entry name" value="SMAD/FHA domain"/>
    <property type="match status" value="1"/>
</dbReference>
<comment type="subcellular location">
    <subcellularLocation>
        <location evidence="1">Nucleus speckle</location>
    </subcellularLocation>
</comment>
<evidence type="ECO:0000256" key="11">
    <source>
        <dbReference type="ARBA" id="ARBA00023242"/>
    </source>
</evidence>
<dbReference type="EMBL" id="JANEYG010000001">
    <property type="protein sequence ID" value="KAJ8925453.1"/>
    <property type="molecule type" value="Genomic_DNA"/>
</dbReference>
<keyword evidence="11" id="KW-0539">Nucleus</keyword>